<dbReference type="Proteomes" id="UP000241769">
    <property type="component" value="Unassembled WGS sequence"/>
</dbReference>
<comment type="caution">
    <text evidence="2">The sequence shown here is derived from an EMBL/GenBank/DDBJ whole genome shotgun (WGS) entry which is preliminary data.</text>
</comment>
<organism evidence="2 3">
    <name type="scientific">Planoprotostelium fungivorum</name>
    <dbReference type="NCBI Taxonomy" id="1890364"/>
    <lineage>
        <taxon>Eukaryota</taxon>
        <taxon>Amoebozoa</taxon>
        <taxon>Evosea</taxon>
        <taxon>Variosea</taxon>
        <taxon>Cavosteliida</taxon>
        <taxon>Cavosteliaceae</taxon>
        <taxon>Planoprotostelium</taxon>
    </lineage>
</organism>
<proteinExistence type="predicted"/>
<reference evidence="2 3" key="1">
    <citation type="journal article" date="2018" name="Genome Biol. Evol.">
        <title>Multiple Roots of Fruiting Body Formation in Amoebozoa.</title>
        <authorList>
            <person name="Hillmann F."/>
            <person name="Forbes G."/>
            <person name="Novohradska S."/>
            <person name="Ferling I."/>
            <person name="Riege K."/>
            <person name="Groth M."/>
            <person name="Westermann M."/>
            <person name="Marz M."/>
            <person name="Spaller T."/>
            <person name="Winckler T."/>
            <person name="Schaap P."/>
            <person name="Glockner G."/>
        </authorList>
    </citation>
    <scope>NUCLEOTIDE SEQUENCE [LARGE SCALE GENOMIC DNA]</scope>
    <source>
        <strain evidence="2 3">Jena</strain>
    </source>
</reference>
<evidence type="ECO:0000313" key="2">
    <source>
        <dbReference type="EMBL" id="PRP76987.1"/>
    </source>
</evidence>
<keyword evidence="3" id="KW-1185">Reference proteome</keyword>
<name>A0A2P6MZ52_9EUKA</name>
<protein>
    <submittedName>
        <fullName evidence="2">Uncharacterized protein</fullName>
    </submittedName>
</protein>
<feature type="non-terminal residue" evidence="2">
    <location>
        <position position="1"/>
    </location>
</feature>
<dbReference type="InParanoid" id="A0A2P6MZ52"/>
<feature type="compositionally biased region" description="Basic and acidic residues" evidence="1">
    <location>
        <begin position="19"/>
        <end position="34"/>
    </location>
</feature>
<evidence type="ECO:0000313" key="3">
    <source>
        <dbReference type="Proteomes" id="UP000241769"/>
    </source>
</evidence>
<gene>
    <name evidence="2" type="ORF">PROFUN_14721</name>
</gene>
<dbReference type="EMBL" id="MDYQ01000289">
    <property type="protein sequence ID" value="PRP76987.1"/>
    <property type="molecule type" value="Genomic_DNA"/>
</dbReference>
<accession>A0A2P6MZ52</accession>
<evidence type="ECO:0000256" key="1">
    <source>
        <dbReference type="SAM" id="MobiDB-lite"/>
    </source>
</evidence>
<sequence>CQATTRPRVRSLVSRGQTRRSEQPARPLELPDCKPKTQSETRIIIFGARFTQIHVPQEQLFTFAVVVSRFVINSLYGRVLVLTGLPSKYNCVSQFLLDADVSPPLSQ</sequence>
<dbReference type="AlphaFoldDB" id="A0A2P6MZ52"/>
<feature type="region of interest" description="Disordered" evidence="1">
    <location>
        <begin position="1"/>
        <end position="34"/>
    </location>
</feature>